<dbReference type="AlphaFoldDB" id="A0A1A9WDR2"/>
<dbReference type="PANTHER" id="PTHR22589">
    <property type="entry name" value="CARNITINE O-ACYLTRANSFERASE"/>
    <property type="match status" value="1"/>
</dbReference>
<dbReference type="STRING" id="37001.A0A1A9WDR2"/>
<accession>A0A1A9WDR2</accession>
<evidence type="ECO:0000256" key="1">
    <source>
        <dbReference type="ARBA" id="ARBA00005232"/>
    </source>
</evidence>
<dbReference type="EnsemblMetazoa" id="GBRI015853-RA">
    <property type="protein sequence ID" value="GBRI015853-PA"/>
    <property type="gene ID" value="GBRI015853"/>
</dbReference>
<organism evidence="5 6">
    <name type="scientific">Glossina brevipalpis</name>
    <dbReference type="NCBI Taxonomy" id="37001"/>
    <lineage>
        <taxon>Eukaryota</taxon>
        <taxon>Metazoa</taxon>
        <taxon>Ecdysozoa</taxon>
        <taxon>Arthropoda</taxon>
        <taxon>Hexapoda</taxon>
        <taxon>Insecta</taxon>
        <taxon>Pterygota</taxon>
        <taxon>Neoptera</taxon>
        <taxon>Endopterygota</taxon>
        <taxon>Diptera</taxon>
        <taxon>Brachycera</taxon>
        <taxon>Muscomorpha</taxon>
        <taxon>Hippoboscoidea</taxon>
        <taxon>Glossinidae</taxon>
        <taxon>Glossina</taxon>
    </lineage>
</organism>
<name>A0A1A9WDR2_9MUSC</name>
<dbReference type="Pfam" id="PF00755">
    <property type="entry name" value="Carn_acyltransf"/>
    <property type="match status" value="1"/>
</dbReference>
<dbReference type="GO" id="GO:0016746">
    <property type="term" value="F:acyltransferase activity"/>
    <property type="evidence" value="ECO:0007669"/>
    <property type="project" value="UniProtKB-KW"/>
</dbReference>
<evidence type="ECO:0000313" key="6">
    <source>
        <dbReference type="Proteomes" id="UP000091820"/>
    </source>
</evidence>
<dbReference type="SUPFAM" id="SSF52777">
    <property type="entry name" value="CoA-dependent acyltransferases"/>
    <property type="match status" value="1"/>
</dbReference>
<dbReference type="InterPro" id="IPR000542">
    <property type="entry name" value="Carn_acyl_trans"/>
</dbReference>
<dbReference type="InterPro" id="IPR042231">
    <property type="entry name" value="Cho/carn_acyl_trans_2"/>
</dbReference>
<dbReference type="InterPro" id="IPR039551">
    <property type="entry name" value="Cho/carn_acyl_trans"/>
</dbReference>
<protein>
    <recommendedName>
        <fullName evidence="4">Choline/carnitine acyltransferase domain-containing protein</fullName>
    </recommendedName>
</protein>
<reference evidence="5" key="2">
    <citation type="submission" date="2020-05" db="UniProtKB">
        <authorList>
            <consortium name="EnsemblMetazoa"/>
        </authorList>
    </citation>
    <scope>IDENTIFICATION</scope>
    <source>
        <strain evidence="5">IAEA</strain>
    </source>
</reference>
<dbReference type="Gene3D" id="3.30.559.10">
    <property type="entry name" value="Chloramphenicol acetyltransferase-like domain"/>
    <property type="match status" value="1"/>
</dbReference>
<feature type="domain" description="Choline/carnitine acyltransferase" evidence="4">
    <location>
        <begin position="34"/>
        <end position="136"/>
    </location>
</feature>
<sequence length="137" mass="15566">MINEEVQETRGPATMEDISAAPAIGKYLVQITIMAILCTDVRIKAAAERSDGSKEEEFKTGSSKDFESYTKLEFDKPTDSILAQIEKASSNLNALVKNFQLHVMQFKDYEKGLLKKYKLSPDSFIQMALQYAFYRYT</sequence>
<keyword evidence="3" id="KW-0012">Acyltransferase</keyword>
<dbReference type="Proteomes" id="UP000091820">
    <property type="component" value="Unassembled WGS sequence"/>
</dbReference>
<proteinExistence type="inferred from homology"/>
<dbReference type="VEuPathDB" id="VectorBase:GBRI015853"/>
<evidence type="ECO:0000313" key="5">
    <source>
        <dbReference type="EnsemblMetazoa" id="GBRI015853-PA"/>
    </source>
</evidence>
<comment type="similarity">
    <text evidence="1">Belongs to the carnitine/choline acetyltransferase family.</text>
</comment>
<evidence type="ECO:0000259" key="4">
    <source>
        <dbReference type="Pfam" id="PF00755"/>
    </source>
</evidence>
<dbReference type="Gene3D" id="3.30.559.70">
    <property type="entry name" value="Choline/Carnitine o-acyltransferase, domain 2"/>
    <property type="match status" value="1"/>
</dbReference>
<reference evidence="6" key="1">
    <citation type="submission" date="2014-03" db="EMBL/GenBank/DDBJ databases">
        <authorList>
            <person name="Aksoy S."/>
            <person name="Warren W."/>
            <person name="Wilson R.K."/>
        </authorList>
    </citation>
    <scope>NUCLEOTIDE SEQUENCE [LARGE SCALE GENOMIC DNA]</scope>
    <source>
        <strain evidence="6">IAEA</strain>
    </source>
</reference>
<evidence type="ECO:0000256" key="3">
    <source>
        <dbReference type="ARBA" id="ARBA00023315"/>
    </source>
</evidence>
<dbReference type="InterPro" id="IPR023213">
    <property type="entry name" value="CAT-like_dom_sf"/>
</dbReference>
<keyword evidence="2" id="KW-0808">Transferase</keyword>
<keyword evidence="6" id="KW-1185">Reference proteome</keyword>
<evidence type="ECO:0000256" key="2">
    <source>
        <dbReference type="ARBA" id="ARBA00022679"/>
    </source>
</evidence>